<keyword evidence="6" id="KW-1185">Reference proteome</keyword>
<dbReference type="AlphaFoldDB" id="A0A8H4RCW5"/>
<dbReference type="EC" id="3.1.1.-" evidence="3"/>
<protein>
    <recommendedName>
        <fullName evidence="3">Carboxylic ester hydrolase</fullName>
        <ecNumber evidence="3">3.1.1.-</ecNumber>
    </recommendedName>
</protein>
<comment type="similarity">
    <text evidence="1 3">Belongs to the type-B carboxylesterase/lipase family.</text>
</comment>
<dbReference type="GO" id="GO:0052689">
    <property type="term" value="F:carboxylic ester hydrolase activity"/>
    <property type="evidence" value="ECO:0007669"/>
    <property type="project" value="TreeGrafter"/>
</dbReference>
<dbReference type="PROSITE" id="PS00122">
    <property type="entry name" value="CARBOXYLESTERASE_B_1"/>
    <property type="match status" value="1"/>
</dbReference>
<evidence type="ECO:0000313" key="5">
    <source>
        <dbReference type="EMBL" id="KAF4627233.1"/>
    </source>
</evidence>
<feature type="domain" description="Carboxylesterase type B" evidence="4">
    <location>
        <begin position="456"/>
        <end position="543"/>
    </location>
</feature>
<comment type="caution">
    <text evidence="5">The sequence shown here is derived from an EMBL/GenBank/DDBJ whole genome shotgun (WGS) entry which is preliminary data.</text>
</comment>
<dbReference type="Proteomes" id="UP000566819">
    <property type="component" value="Unassembled WGS sequence"/>
</dbReference>
<evidence type="ECO:0000313" key="6">
    <source>
        <dbReference type="Proteomes" id="UP000566819"/>
    </source>
</evidence>
<dbReference type="EMBL" id="JAAMPI010001005">
    <property type="protein sequence ID" value="KAF4627233.1"/>
    <property type="molecule type" value="Genomic_DNA"/>
</dbReference>
<dbReference type="PANTHER" id="PTHR43918:SF4">
    <property type="entry name" value="CARBOXYLIC ESTER HYDROLASE"/>
    <property type="match status" value="1"/>
</dbReference>
<evidence type="ECO:0000256" key="3">
    <source>
        <dbReference type="RuleBase" id="RU361235"/>
    </source>
</evidence>
<name>A0A8H4RCW5_9HELO</name>
<dbReference type="InterPro" id="IPR050654">
    <property type="entry name" value="AChE-related_enzymes"/>
</dbReference>
<reference evidence="5 6" key="1">
    <citation type="submission" date="2020-03" db="EMBL/GenBank/DDBJ databases">
        <title>Draft Genome Sequence of Cudoniella acicularis.</title>
        <authorList>
            <person name="Buettner E."/>
            <person name="Kellner H."/>
        </authorList>
    </citation>
    <scope>NUCLEOTIDE SEQUENCE [LARGE SCALE GENOMIC DNA]</scope>
    <source>
        <strain evidence="5 6">DSM 108380</strain>
    </source>
</reference>
<accession>A0A8H4RCW5</accession>
<dbReference type="SUPFAM" id="SSF53474">
    <property type="entry name" value="alpha/beta-Hydrolases"/>
    <property type="match status" value="1"/>
</dbReference>
<feature type="domain" description="Carboxylesterase type B" evidence="4">
    <location>
        <begin position="231"/>
        <end position="453"/>
    </location>
</feature>
<dbReference type="InterPro" id="IPR029058">
    <property type="entry name" value="AB_hydrolase_fold"/>
</dbReference>
<dbReference type="PANTHER" id="PTHR43918">
    <property type="entry name" value="ACETYLCHOLINESTERASE"/>
    <property type="match status" value="1"/>
</dbReference>
<dbReference type="Gene3D" id="3.40.50.1820">
    <property type="entry name" value="alpha/beta hydrolase"/>
    <property type="match status" value="3"/>
</dbReference>
<evidence type="ECO:0000256" key="2">
    <source>
        <dbReference type="ARBA" id="ARBA00022801"/>
    </source>
</evidence>
<feature type="chain" id="PRO_5034948010" description="Carboxylic ester hydrolase" evidence="3">
    <location>
        <begin position="22"/>
        <end position="555"/>
    </location>
</feature>
<dbReference type="InterPro" id="IPR002018">
    <property type="entry name" value="CarbesteraseB"/>
</dbReference>
<organism evidence="5 6">
    <name type="scientific">Cudoniella acicularis</name>
    <dbReference type="NCBI Taxonomy" id="354080"/>
    <lineage>
        <taxon>Eukaryota</taxon>
        <taxon>Fungi</taxon>
        <taxon>Dikarya</taxon>
        <taxon>Ascomycota</taxon>
        <taxon>Pezizomycotina</taxon>
        <taxon>Leotiomycetes</taxon>
        <taxon>Helotiales</taxon>
        <taxon>Tricladiaceae</taxon>
        <taxon>Cudoniella</taxon>
    </lineage>
</organism>
<keyword evidence="2 3" id="KW-0378">Hydrolase</keyword>
<gene>
    <name evidence="5" type="ORF">G7Y89_g10927</name>
</gene>
<feature type="signal peptide" evidence="3">
    <location>
        <begin position="1"/>
        <end position="21"/>
    </location>
</feature>
<keyword evidence="3" id="KW-0732">Signal</keyword>
<dbReference type="InterPro" id="IPR019826">
    <property type="entry name" value="Carboxylesterase_B_AS"/>
</dbReference>
<sequence length="555" mass="60074">MSGLEVLAAVTSIIALFHGSATVFQSWLEKSKERSENEDNQRLEKSLNTGGASIQEVYDEYSSTLGPRFSSGDARVELVHCAVTLQNAVLLLMGESNNEEDIVMPNISSICSALEDVRSAVVTALGEQYQRMADGGPHPTPLISAFHRNAIRGSMASEVQRDVVRRRLSARYQILLPLFFQACSAVSSLAVDTTVGTVYGLINSTTPNVAQFLGIPFAEPPIGSLRWLPPIYGGGFQTGGGEIGYQIPSNWVQNQAHIVVGINYRVNIFGFPNAAGLNQSDLNLGLLDQRVALEWIRSNIPSFGGDPSRITLWGQSAGAQSVDYYNFAYPTDPIVSGLIMDSGTALLPSGTYDSSHSNFSFVASQFGCGNASAKRELDCMRNVSSVNIEAFLKEYGDNGTTPALSFSPVNDERTKFANYTARALAGNFTRVPAIVGTNINEGASLVAWNPDGPNMTVANLVTLDGFLCPAVQTTTNRYTVSSPTYRYLYTGNFSNISPRPWESAYHSSELPLLFGTSSIAHSESTAFELALSKRMQDLWLAFIGDPDIEKGCLQI</sequence>
<evidence type="ECO:0000259" key="4">
    <source>
        <dbReference type="Pfam" id="PF00135"/>
    </source>
</evidence>
<dbReference type="Pfam" id="PF00135">
    <property type="entry name" value="COesterase"/>
    <property type="match status" value="2"/>
</dbReference>
<proteinExistence type="inferred from homology"/>
<dbReference type="OrthoDB" id="408631at2759"/>
<evidence type="ECO:0000256" key="1">
    <source>
        <dbReference type="ARBA" id="ARBA00005964"/>
    </source>
</evidence>